<dbReference type="CDD" id="cd23071">
    <property type="entry name" value="PDZ1_FRMPD2-like"/>
    <property type="match status" value="1"/>
</dbReference>
<feature type="domain" description="Tyrosine-protein phosphatase" evidence="9">
    <location>
        <begin position="1940"/>
        <end position="2193"/>
    </location>
</feature>
<dbReference type="InterPro" id="IPR018979">
    <property type="entry name" value="FERM_N"/>
</dbReference>
<dbReference type="CDD" id="cd13187">
    <property type="entry name" value="FERM_C_PTPH13"/>
    <property type="match status" value="1"/>
</dbReference>
<feature type="region of interest" description="Disordered" evidence="8">
    <location>
        <begin position="1241"/>
        <end position="1301"/>
    </location>
</feature>
<dbReference type="CDD" id="cd06696">
    <property type="entry name" value="PDZ4_PTPN13-like"/>
    <property type="match status" value="1"/>
</dbReference>
<dbReference type="PROSITE" id="PS51377">
    <property type="entry name" value="KIND"/>
    <property type="match status" value="1"/>
</dbReference>
<dbReference type="InterPro" id="IPR000299">
    <property type="entry name" value="FERM_domain"/>
</dbReference>
<dbReference type="CDD" id="cd14596">
    <property type="entry name" value="PTPc-N20"/>
    <property type="match status" value="1"/>
</dbReference>
<feature type="region of interest" description="Disordered" evidence="8">
    <location>
        <begin position="1379"/>
        <end position="1437"/>
    </location>
</feature>
<dbReference type="SUPFAM" id="SSF52799">
    <property type="entry name" value="(Phosphotyrosine protein) phosphatases II"/>
    <property type="match status" value="1"/>
</dbReference>
<dbReference type="CTD" id="26095"/>
<evidence type="ECO:0000256" key="6">
    <source>
        <dbReference type="ARBA" id="ARBA00023212"/>
    </source>
</evidence>
<feature type="compositionally biased region" description="Polar residues" evidence="8">
    <location>
        <begin position="1246"/>
        <end position="1255"/>
    </location>
</feature>
<feature type="compositionally biased region" description="Polar residues" evidence="8">
    <location>
        <begin position="234"/>
        <end position="258"/>
    </location>
</feature>
<dbReference type="GeneID" id="115810483"/>
<dbReference type="GO" id="GO:0005856">
    <property type="term" value="C:cytoskeleton"/>
    <property type="evidence" value="ECO:0007669"/>
    <property type="project" value="UniProtKB-SubCell"/>
</dbReference>
<dbReference type="InterPro" id="IPR011019">
    <property type="entry name" value="KIND_dom"/>
</dbReference>
<dbReference type="InterPro" id="IPR011993">
    <property type="entry name" value="PH-like_dom_sf"/>
</dbReference>
<dbReference type="Proteomes" id="UP000504632">
    <property type="component" value="Chromosome 4"/>
</dbReference>
<feature type="domain" description="PDZ" evidence="12">
    <location>
        <begin position="1542"/>
        <end position="1626"/>
    </location>
</feature>
<dbReference type="PRINTS" id="PR00700">
    <property type="entry name" value="PRTYPHPHTASE"/>
</dbReference>
<accession>A0A6J2V5N2</accession>
<keyword evidence="14" id="KW-1185">Reference proteome</keyword>
<dbReference type="CDD" id="cd14473">
    <property type="entry name" value="FERM_B-lobe"/>
    <property type="match status" value="1"/>
</dbReference>
<dbReference type="RefSeq" id="XP_030628275.1">
    <property type="nucleotide sequence ID" value="XM_030772415.1"/>
</dbReference>
<dbReference type="InterPro" id="IPR000242">
    <property type="entry name" value="PTP_cat"/>
</dbReference>
<evidence type="ECO:0000259" key="12">
    <source>
        <dbReference type="PROSITE" id="PS50106"/>
    </source>
</evidence>
<evidence type="ECO:0000256" key="8">
    <source>
        <dbReference type="SAM" id="MobiDB-lite"/>
    </source>
</evidence>
<proteinExistence type="inferred from homology"/>
<feature type="domain" description="KIND" evidence="13">
    <location>
        <begin position="6"/>
        <end position="180"/>
    </location>
</feature>
<dbReference type="InterPro" id="IPR011009">
    <property type="entry name" value="Kinase-like_dom_sf"/>
</dbReference>
<feature type="domain" description="PDZ" evidence="12">
    <location>
        <begin position="1692"/>
        <end position="1774"/>
    </location>
</feature>
<dbReference type="InParanoid" id="A0A6J2V5N2"/>
<dbReference type="PROSITE" id="PS50057">
    <property type="entry name" value="FERM_3"/>
    <property type="match status" value="1"/>
</dbReference>
<dbReference type="CDD" id="cd06695">
    <property type="entry name" value="PDZ3_PTPN13_FRMPD2-like"/>
    <property type="match status" value="1"/>
</dbReference>
<dbReference type="PROSITE" id="PS50055">
    <property type="entry name" value="TYR_PHOSPHATASE_PTP"/>
    <property type="match status" value="1"/>
</dbReference>
<dbReference type="InterPro" id="IPR035963">
    <property type="entry name" value="FERM_2"/>
</dbReference>
<dbReference type="SMART" id="SM00750">
    <property type="entry name" value="KIND"/>
    <property type="match status" value="1"/>
</dbReference>
<dbReference type="SMART" id="SM00228">
    <property type="entry name" value="PDZ"/>
    <property type="match status" value="6"/>
</dbReference>
<dbReference type="Gene3D" id="2.30.42.10">
    <property type="match status" value="6"/>
</dbReference>
<dbReference type="InterPro" id="IPR003595">
    <property type="entry name" value="Tyr_Pase_cat"/>
</dbReference>
<evidence type="ECO:0000256" key="5">
    <source>
        <dbReference type="ARBA" id="ARBA00022737"/>
    </source>
</evidence>
<dbReference type="InterPro" id="IPR000387">
    <property type="entry name" value="Tyr_Pase_dom"/>
</dbReference>
<dbReference type="GO" id="GO:0004725">
    <property type="term" value="F:protein tyrosine phosphatase activity"/>
    <property type="evidence" value="ECO:0007669"/>
    <property type="project" value="InterPro"/>
</dbReference>
<reference evidence="15" key="1">
    <citation type="submission" date="2025-08" db="UniProtKB">
        <authorList>
            <consortium name="RefSeq"/>
        </authorList>
    </citation>
    <scope>IDENTIFICATION</scope>
</reference>
<dbReference type="Pfam" id="PF00373">
    <property type="entry name" value="FERM_M"/>
    <property type="match status" value="1"/>
</dbReference>
<feature type="domain" description="PDZ" evidence="12">
    <location>
        <begin position="955"/>
        <end position="1040"/>
    </location>
</feature>
<feature type="domain" description="FERM" evidence="11">
    <location>
        <begin position="348"/>
        <end position="643"/>
    </location>
</feature>
<dbReference type="SUPFAM" id="SSF54236">
    <property type="entry name" value="Ubiquitin-like"/>
    <property type="match status" value="1"/>
</dbReference>
<dbReference type="SUPFAM" id="SSF50156">
    <property type="entry name" value="PDZ domain-like"/>
    <property type="match status" value="6"/>
</dbReference>
<name>A0A6J2V5N2_CHACN</name>
<evidence type="ECO:0000256" key="4">
    <source>
        <dbReference type="ARBA" id="ARBA00022490"/>
    </source>
</evidence>
<dbReference type="PRINTS" id="PR00935">
    <property type="entry name" value="BAND41"/>
</dbReference>
<feature type="compositionally biased region" description="Pro residues" evidence="8">
    <location>
        <begin position="1265"/>
        <end position="1274"/>
    </location>
</feature>
<dbReference type="OrthoDB" id="165498at2759"/>
<dbReference type="Gene3D" id="3.10.20.90">
    <property type="entry name" value="Phosphatidylinositol 3-kinase Catalytic Subunit, Chain A, domain 1"/>
    <property type="match status" value="1"/>
</dbReference>
<feature type="domain" description="PDZ" evidence="12">
    <location>
        <begin position="1447"/>
        <end position="1528"/>
    </location>
</feature>
<keyword evidence="4" id="KW-0963">Cytoplasm</keyword>
<dbReference type="Gene3D" id="3.90.190.10">
    <property type="entry name" value="Protein tyrosine phosphatase superfamily"/>
    <property type="match status" value="1"/>
</dbReference>
<feature type="domain" description="PDZ" evidence="12">
    <location>
        <begin position="783"/>
        <end position="869"/>
    </location>
</feature>
<dbReference type="InterPro" id="IPR052074">
    <property type="entry name" value="NonRcpt_TyrProt_Phosphatase"/>
</dbReference>
<dbReference type="InterPro" id="IPR018980">
    <property type="entry name" value="FERM_PH-like_C"/>
</dbReference>
<dbReference type="Gene3D" id="1.10.510.10">
    <property type="entry name" value="Transferase(Phosphotransferase) domain 1"/>
    <property type="match status" value="1"/>
</dbReference>
<dbReference type="SMART" id="SM01196">
    <property type="entry name" value="FERM_C"/>
    <property type="match status" value="1"/>
</dbReference>
<dbReference type="CDD" id="cd23060">
    <property type="entry name" value="PDZ5_DrPTPN13-like"/>
    <property type="match status" value="1"/>
</dbReference>
<evidence type="ECO:0000259" key="13">
    <source>
        <dbReference type="PROSITE" id="PS51377"/>
    </source>
</evidence>
<organism evidence="14 15">
    <name type="scientific">Chanos chanos</name>
    <name type="common">Milkfish</name>
    <name type="synonym">Mugil chanos</name>
    <dbReference type="NCBI Taxonomy" id="29144"/>
    <lineage>
        <taxon>Eukaryota</taxon>
        <taxon>Metazoa</taxon>
        <taxon>Chordata</taxon>
        <taxon>Craniata</taxon>
        <taxon>Vertebrata</taxon>
        <taxon>Euteleostomi</taxon>
        <taxon>Actinopterygii</taxon>
        <taxon>Neopterygii</taxon>
        <taxon>Teleostei</taxon>
        <taxon>Ostariophysi</taxon>
        <taxon>Gonorynchiformes</taxon>
        <taxon>Chanidae</taxon>
        <taxon>Chanos</taxon>
    </lineage>
</organism>
<dbReference type="SMART" id="SM00295">
    <property type="entry name" value="B41"/>
    <property type="match status" value="1"/>
</dbReference>
<evidence type="ECO:0000256" key="1">
    <source>
        <dbReference type="ARBA" id="ARBA00004123"/>
    </source>
</evidence>
<dbReference type="PANTHER" id="PTHR46900:SF4">
    <property type="entry name" value="FERM AND PDZ DOMAIN CONTAINING 2"/>
    <property type="match status" value="1"/>
</dbReference>
<gene>
    <name evidence="15" type="primary">ptpn20</name>
</gene>
<dbReference type="InterPro" id="IPR036034">
    <property type="entry name" value="PDZ_sf"/>
</dbReference>
<dbReference type="InterPro" id="IPR001478">
    <property type="entry name" value="PDZ"/>
</dbReference>
<evidence type="ECO:0000259" key="11">
    <source>
        <dbReference type="PROSITE" id="PS50057"/>
    </source>
</evidence>
<dbReference type="Pfam" id="PF00102">
    <property type="entry name" value="Y_phosphatase"/>
    <property type="match status" value="1"/>
</dbReference>
<feature type="region of interest" description="Disordered" evidence="8">
    <location>
        <begin position="1852"/>
        <end position="1900"/>
    </location>
</feature>
<feature type="compositionally biased region" description="Polar residues" evidence="8">
    <location>
        <begin position="294"/>
        <end position="309"/>
    </location>
</feature>
<dbReference type="SMART" id="SM00194">
    <property type="entry name" value="PTPc"/>
    <property type="match status" value="1"/>
</dbReference>
<evidence type="ECO:0000313" key="15">
    <source>
        <dbReference type="RefSeq" id="XP_030628275.1"/>
    </source>
</evidence>
<dbReference type="InterPro" id="IPR014352">
    <property type="entry name" value="FERM/acyl-CoA-bd_prot_sf"/>
</dbReference>
<feature type="compositionally biased region" description="Basic and acidic residues" evidence="8">
    <location>
        <begin position="222"/>
        <end position="233"/>
    </location>
</feature>
<feature type="compositionally biased region" description="Low complexity" evidence="8">
    <location>
        <begin position="1379"/>
        <end position="1393"/>
    </location>
</feature>
<evidence type="ECO:0000256" key="2">
    <source>
        <dbReference type="ARBA" id="ARBA00004245"/>
    </source>
</evidence>
<dbReference type="PROSITE" id="PS50056">
    <property type="entry name" value="TYR_PHOSPHATASE_2"/>
    <property type="match status" value="1"/>
</dbReference>
<comment type="subcellular location">
    <subcellularLocation>
        <location evidence="2">Cytoplasm</location>
        <location evidence="2">Cytoskeleton</location>
    </subcellularLocation>
    <subcellularLocation>
        <location evidence="1">Nucleus</location>
    </subcellularLocation>
</comment>
<keyword evidence="6" id="KW-0206">Cytoskeleton</keyword>
<dbReference type="CDD" id="cd06792">
    <property type="entry name" value="PDZ2-PTPN13_FRMPD2-like"/>
    <property type="match status" value="1"/>
</dbReference>
<feature type="domain" description="PDZ" evidence="12">
    <location>
        <begin position="1097"/>
        <end position="1183"/>
    </location>
</feature>
<dbReference type="Gene3D" id="2.30.29.30">
    <property type="entry name" value="Pleckstrin-homology domain (PH domain)/Phosphotyrosine-binding domain (PTB)"/>
    <property type="match status" value="1"/>
</dbReference>
<dbReference type="InterPro" id="IPR029021">
    <property type="entry name" value="Prot-tyrosine_phosphatase-like"/>
</dbReference>
<dbReference type="Pfam" id="PF09380">
    <property type="entry name" value="FERM_C"/>
    <property type="match status" value="1"/>
</dbReference>
<dbReference type="GO" id="GO:0005634">
    <property type="term" value="C:nucleus"/>
    <property type="evidence" value="ECO:0007669"/>
    <property type="project" value="UniProtKB-SubCell"/>
</dbReference>
<comment type="similarity">
    <text evidence="3">Belongs to the protein-tyrosine phosphatase family. Non-receptor class subfamily.</text>
</comment>
<dbReference type="SUPFAM" id="SSF47031">
    <property type="entry name" value="Second domain of FERM"/>
    <property type="match status" value="1"/>
</dbReference>
<feature type="compositionally biased region" description="Polar residues" evidence="8">
    <location>
        <begin position="272"/>
        <end position="283"/>
    </location>
</feature>
<dbReference type="InterPro" id="IPR029071">
    <property type="entry name" value="Ubiquitin-like_domsf"/>
</dbReference>
<feature type="compositionally biased region" description="Pro residues" evidence="8">
    <location>
        <begin position="1399"/>
        <end position="1409"/>
    </location>
</feature>
<dbReference type="SUPFAM" id="SSF50729">
    <property type="entry name" value="PH domain-like"/>
    <property type="match status" value="1"/>
</dbReference>
<keyword evidence="5" id="KW-0677">Repeat</keyword>
<evidence type="ECO:0000256" key="7">
    <source>
        <dbReference type="ARBA" id="ARBA00023242"/>
    </source>
</evidence>
<evidence type="ECO:0000259" key="10">
    <source>
        <dbReference type="PROSITE" id="PS50056"/>
    </source>
</evidence>
<feature type="domain" description="Tyrosine specific protein phosphatases" evidence="10">
    <location>
        <begin position="2112"/>
        <end position="2184"/>
    </location>
</feature>
<evidence type="ECO:0000313" key="14">
    <source>
        <dbReference type="Proteomes" id="UP000504632"/>
    </source>
</evidence>
<feature type="compositionally biased region" description="Acidic residues" evidence="8">
    <location>
        <begin position="1873"/>
        <end position="1883"/>
    </location>
</feature>
<dbReference type="PANTHER" id="PTHR46900">
    <property type="entry name" value="TYROSINE-PROTEIN PHOSPHATASE NON-RECEPTOR TYPE 13"/>
    <property type="match status" value="1"/>
</dbReference>
<evidence type="ECO:0000256" key="3">
    <source>
        <dbReference type="ARBA" id="ARBA00009649"/>
    </source>
</evidence>
<dbReference type="SUPFAM" id="SSF56112">
    <property type="entry name" value="Protein kinase-like (PK-like)"/>
    <property type="match status" value="1"/>
</dbReference>
<dbReference type="SMART" id="SM00404">
    <property type="entry name" value="PTPc_motif"/>
    <property type="match status" value="1"/>
</dbReference>
<dbReference type="InterPro" id="IPR019749">
    <property type="entry name" value="Band_41_domain"/>
</dbReference>
<feature type="region of interest" description="Disordered" evidence="8">
    <location>
        <begin position="199"/>
        <end position="313"/>
    </location>
</feature>
<dbReference type="Gene3D" id="1.20.80.10">
    <property type="match status" value="1"/>
</dbReference>
<sequence>MSSTFVTLAEVLEARGGPLEEDEVWSLLLGSAETLLDISYRGHNNICNVISPASLLLSATGMLAFKNCAMTDEVSTFTAPEMLQGRTITTKLAMEKVTVYSLGMTLYWSVDYNIPQNQPIQLSDSLNCLLLSMCEDMAHRRVSLNSILEACETHHKSSVLPPPNKVIKQLVEDIIRNQTDQTSLTDNTVHLSGRTQMIRERLHGKRGPYPGYAEGSATTEETQTRRLSLDSDSKPASIQQQKSWSLKNRTTQSPSFQGIPNRIPRGAHHRGSNSSWLSRSQHLNAPHKDDPKPQSLSITVSESSASLAQRKTKSLGPEFTKMIEEPQIILELPGSIVSKKGKSCSSQREVSVIMPNEQCVLVKCDIKSRGRDVFDMVVAHANLVEHFYFGLAFIDDDEFFFLDPETKISKVAPDTWKKLGSVTFTLFLRVKFFPDDISFILHRLTRHQYYLQTRKDILEDRLHCNEETALFLAALALQAEFGDYMPEVYGKNYFQIEHYISKRAMEKMALPCLREDLPRLHANNAHLLPEEAELEFLKITQQLPEYGVLFHRVAREKKSVIGELVLGICAKGIVVYEVKNHSRIFCRRFQWSETDSISTARRKLTIECGPSGKKHTFVTESSKIAQYLLNLCSAQHKFHSEMTSRQLTYCLASDDNIAKYTSICQSQHNQMKRLSCSETVLNTVGLNALRNNSMSKSCDDLSANIEARLRQQRELREIPEPRALSELKEQNQNCSPTEAFSSPIYRVVSNISLQKQDSEAHSTSSSIRVDTPVRSPPEREIICVTLKKDPKFGFGFIIVGEDNTGKLDLGIFIASVVPDGPADKDGRIRPGGRLISLNKISLEGVTFSAAAAILQNSPDEVELIVSQPKQGLRDSKSSLAPSVLGTMLERSFDSQTTLSTEYRPLMEELEEALSNIMTPKAGRKIPIPVVRVLDTQDACSRSLSFSSLNPAELVYVELKKVNGSLGISVAGGINTNVRYGGIYIKSLVVGGAAELDGRIQIGDRLLEVDGSNLRGVTHRQAVECLKKTGEVVSLLLERESPVVLETSSASSTMERQRSRSFQNTHCTSPLREEVAVETSLSVKAKDYSFVSDDNTIQVTLKKSLSGLGFSFLITEPLPPDEGSLVRIKRLFSGQPADQSGLIREGDVILAINGETVKGLSYQRVLNLLRDSPLEVRLTLCRPAPGALPLMDATALNIALSHAREVRSKSLDMRAGHISAEFSELLKLRSLERSSKRLCSLERTEEVQVNNQSMNHPQEGETPSTPSTPPSPPSPKSSSESGEQEEEVEGEATGLITTTSVANTTMTTTTSASTTPATALTTTTATAAQQEFKDQSISNSNHNSAYVSGIREDVNGSTSYCLMANGLTILADEEYLTITTTSASPPDSSATGSGLTVPLAQPPPPPPSTPLAPAMADAPSSKNNHSWDDEEEDDEDPRKDMMKEFELTVSLTKSWNGSFGFTITRSKLDNCYYVQDVLDNPAKADGRLRAGDRLITVNNHNLTNVTDDIAMSILKCSTKRLTMVLGRAVQNLLPPPSPDSLPDIVLHKTPSGQLGIKLTGGIGSKWQGIYVLEVVPASPASEEGSIQPQDKILYICGKCTMGMTLEDAVKACENAPRKVKLKAIREDQPVTPRGKWNGLFDWKKDKKFLPRFEDSSPSEVEVTPDDVKAVPESSVRFRQRLSVTSEQESCIIQVEFTKPERGGLGFALVGGANGSALRVKDICCGGAAEQDGRLRVGDILLEVNGVIVSGLSHGKVVDILRKAEGTVQLTVCRDILSVAGHAHNPPADSSHDNSAHNPTEVNLDSDMQRDLLNFQASGCSAADSEDSRNCTPTCQRCCPTLCVTDMLQDRIDPQKQHQENRTMKKEQNHSDGWSSDDEDDDDDTFQPSSPEITPHTDRPIVSEEELASLAMINPSKTGRYSGARIKALIQVLQHQLEQQDLVKEFMALEHLKPSDNCLVGKAPENREKNRYRDILPYDKTRVLVGEKQDYINASYIRMEVGSEEFLYISSQGPLPSTQDSFWQMVWEHKSDVIAMMTQEVERGRVKCHKYWPEKLGVPVETDRYQLILDNYQMQDYFHIKIIKMVEKESGEVHFVKHLKFTTWPDHGTPRSSEQLVRFIRYMRAVHFKGPVTVHCSAGIGRAGVLICIDVILSLIEKDLTINVSEIVREMRLQRYGMIQTKEQYLFCYRVWLDVLQSILLLHGNQWQSETP</sequence>
<evidence type="ECO:0000259" key="9">
    <source>
        <dbReference type="PROSITE" id="PS50055"/>
    </source>
</evidence>
<protein>
    <submittedName>
        <fullName evidence="15">Tyrosine-protein phosphatase non-receptor type 13</fullName>
    </submittedName>
</protein>
<dbReference type="PROSITE" id="PS50106">
    <property type="entry name" value="PDZ"/>
    <property type="match status" value="6"/>
</dbReference>
<dbReference type="InterPro" id="IPR019748">
    <property type="entry name" value="FERM_central"/>
</dbReference>
<keyword evidence="7" id="KW-0539">Nucleus</keyword>
<feature type="compositionally biased region" description="Basic and acidic residues" evidence="8">
    <location>
        <begin position="1852"/>
        <end position="1868"/>
    </location>
</feature>
<dbReference type="Pfam" id="PF00595">
    <property type="entry name" value="PDZ"/>
    <property type="match status" value="6"/>
</dbReference>
<feature type="region of interest" description="Disordered" evidence="8">
    <location>
        <begin position="1781"/>
        <end position="1800"/>
    </location>
</feature>
<dbReference type="Pfam" id="PF09379">
    <property type="entry name" value="FERM_N"/>
    <property type="match status" value="1"/>
</dbReference>